<evidence type="ECO:0000313" key="2">
    <source>
        <dbReference type="EMBL" id="CAA9563508.1"/>
    </source>
</evidence>
<sequence>LPGGAGGRAVARYPRRAAGDPGRGDHSHHRDRVPGQPGARDRWGCPRRPRRRPDRPGYRRRRRQYPL</sequence>
<proteinExistence type="predicted"/>
<name>A0A6J4UXU8_9BACT</name>
<accession>A0A6J4UXU8</accession>
<feature type="compositionally biased region" description="Basic residues" evidence="1">
    <location>
        <begin position="45"/>
        <end position="67"/>
    </location>
</feature>
<gene>
    <name evidence="2" type="ORF">AVDCRST_MAG88-1700</name>
</gene>
<protein>
    <submittedName>
        <fullName evidence="2">Uncharacterized protein</fullName>
    </submittedName>
</protein>
<feature type="region of interest" description="Disordered" evidence="1">
    <location>
        <begin position="1"/>
        <end position="67"/>
    </location>
</feature>
<dbReference type="AlphaFoldDB" id="A0A6J4UXU8"/>
<organism evidence="2">
    <name type="scientific">uncultured Thermomicrobiales bacterium</name>
    <dbReference type="NCBI Taxonomy" id="1645740"/>
    <lineage>
        <taxon>Bacteria</taxon>
        <taxon>Pseudomonadati</taxon>
        <taxon>Thermomicrobiota</taxon>
        <taxon>Thermomicrobia</taxon>
        <taxon>Thermomicrobiales</taxon>
        <taxon>environmental samples</taxon>
    </lineage>
</organism>
<feature type="non-terminal residue" evidence="2">
    <location>
        <position position="67"/>
    </location>
</feature>
<feature type="non-terminal residue" evidence="2">
    <location>
        <position position="1"/>
    </location>
</feature>
<reference evidence="2" key="1">
    <citation type="submission" date="2020-02" db="EMBL/GenBank/DDBJ databases">
        <authorList>
            <person name="Meier V. D."/>
        </authorList>
    </citation>
    <scope>NUCLEOTIDE SEQUENCE</scope>
    <source>
        <strain evidence="2">AVDCRST_MAG88</strain>
    </source>
</reference>
<dbReference type="EMBL" id="CADCWM010000489">
    <property type="protein sequence ID" value="CAA9563508.1"/>
    <property type="molecule type" value="Genomic_DNA"/>
</dbReference>
<evidence type="ECO:0000256" key="1">
    <source>
        <dbReference type="SAM" id="MobiDB-lite"/>
    </source>
</evidence>